<protein>
    <submittedName>
        <fullName evidence="10">C-type cytochrome</fullName>
    </submittedName>
</protein>
<dbReference type="Pfam" id="PF03150">
    <property type="entry name" value="CCP_MauG"/>
    <property type="match status" value="1"/>
</dbReference>
<keyword evidence="2 7" id="KW-0349">Heme</keyword>
<evidence type="ECO:0000256" key="7">
    <source>
        <dbReference type="PROSITE-ProRule" id="PRU00433"/>
    </source>
</evidence>
<feature type="domain" description="Cytochrome c" evidence="9">
    <location>
        <begin position="76"/>
        <end position="183"/>
    </location>
</feature>
<evidence type="ECO:0000256" key="1">
    <source>
        <dbReference type="ARBA" id="ARBA00004196"/>
    </source>
</evidence>
<evidence type="ECO:0000256" key="4">
    <source>
        <dbReference type="ARBA" id="ARBA00022729"/>
    </source>
</evidence>
<comment type="caution">
    <text evidence="10">The sequence shown here is derived from an EMBL/GenBank/DDBJ whole genome shotgun (WGS) entry which is preliminary data.</text>
</comment>
<accession>A0A7Y7M6H6</accession>
<dbReference type="PROSITE" id="PS51007">
    <property type="entry name" value="CYTC"/>
    <property type="match status" value="2"/>
</dbReference>
<evidence type="ECO:0000313" key="11">
    <source>
        <dbReference type="Proteomes" id="UP000534870"/>
    </source>
</evidence>
<reference evidence="10 11" key="1">
    <citation type="submission" date="2020-06" db="EMBL/GenBank/DDBJ databases">
        <title>Description of novel acetic acid bacteria.</title>
        <authorList>
            <person name="Sombolestani A."/>
        </authorList>
    </citation>
    <scope>NUCLEOTIDE SEQUENCE [LARGE SCALE GENOMIC DNA]</scope>
    <source>
        <strain evidence="10 11">LMG 31431</strain>
    </source>
</reference>
<evidence type="ECO:0000259" key="9">
    <source>
        <dbReference type="PROSITE" id="PS51007"/>
    </source>
</evidence>
<evidence type="ECO:0000256" key="8">
    <source>
        <dbReference type="SAM" id="MobiDB-lite"/>
    </source>
</evidence>
<dbReference type="GO" id="GO:0046872">
    <property type="term" value="F:metal ion binding"/>
    <property type="evidence" value="ECO:0007669"/>
    <property type="project" value="UniProtKB-KW"/>
</dbReference>
<evidence type="ECO:0000313" key="10">
    <source>
        <dbReference type="EMBL" id="NVN10736.1"/>
    </source>
</evidence>
<sequence length="469" mass="51028">MTASRCSRPTARSSRRRWCQWPRCSRSRPVDRIADKDAAMMRHGRGRAAVWVLAAALIPACWGASSPVMAAAPLSPVAQLGRQLFFDPGLSASGRQSCASCHDPANHYAPRNDLAVQMGGARLDTPGVRAVPTLTYRDEVPDFSATLENPDESASGPGGGYDWDGRMASVAIQSVSPLTTPFEMANPDIASVRARVRRNPDYVRQFTGLFGQDVFATPRQVVRAIGTALAAFQHEDSSFHPYTSKYDYYTRGLATLTPQEQRGMALFNDADRANCASCHTAGIGPGKDGSTSVGQFTDFFFKDIGVPDNPQVRPPAGMGRYDMGLCGPLRTDLAPARDAANRRYCGLFMTPTLRNVATRHVFFHNGVLKSLRDVVAFYVTRDTDPAHWYGRQPDIRPDGTRPDGTRPGGALPYNGLPPDLRGNVDRDDMPFAAQKTGGQPILSEAEMDDLVAFLNTLTDGYKPATAQPK</sequence>
<proteinExistence type="predicted"/>
<feature type="compositionally biased region" description="Basic and acidic residues" evidence="8">
    <location>
        <begin position="393"/>
        <end position="404"/>
    </location>
</feature>
<organism evidence="10 11">
    <name type="scientific">Nguyenibacter vanlangensis</name>
    <dbReference type="NCBI Taxonomy" id="1216886"/>
    <lineage>
        <taxon>Bacteria</taxon>
        <taxon>Pseudomonadati</taxon>
        <taxon>Pseudomonadota</taxon>
        <taxon>Alphaproteobacteria</taxon>
        <taxon>Acetobacterales</taxon>
        <taxon>Acetobacteraceae</taxon>
        <taxon>Nguyenibacter</taxon>
    </lineage>
</organism>
<evidence type="ECO:0000256" key="6">
    <source>
        <dbReference type="ARBA" id="ARBA00023004"/>
    </source>
</evidence>
<dbReference type="AlphaFoldDB" id="A0A7Y7M6H6"/>
<dbReference type="Proteomes" id="UP000534870">
    <property type="component" value="Unassembled WGS sequence"/>
</dbReference>
<keyword evidence="3 7" id="KW-0479">Metal-binding</keyword>
<name>A0A7Y7M6H6_9PROT</name>
<dbReference type="GO" id="GO:0030313">
    <property type="term" value="C:cell envelope"/>
    <property type="evidence" value="ECO:0007669"/>
    <property type="project" value="UniProtKB-SubCell"/>
</dbReference>
<dbReference type="EMBL" id="JABXXP010000069">
    <property type="protein sequence ID" value="NVN10736.1"/>
    <property type="molecule type" value="Genomic_DNA"/>
</dbReference>
<keyword evidence="4" id="KW-0732">Signal</keyword>
<comment type="subcellular location">
    <subcellularLocation>
        <location evidence="1">Cell envelope</location>
    </subcellularLocation>
</comment>
<dbReference type="InterPro" id="IPR036909">
    <property type="entry name" value="Cyt_c-like_dom_sf"/>
</dbReference>
<evidence type="ECO:0000256" key="2">
    <source>
        <dbReference type="ARBA" id="ARBA00022617"/>
    </source>
</evidence>
<gene>
    <name evidence="10" type="ORF">HUK84_06180</name>
</gene>
<dbReference type="PANTHER" id="PTHR30600">
    <property type="entry name" value="CYTOCHROME C PEROXIDASE-RELATED"/>
    <property type="match status" value="1"/>
</dbReference>
<feature type="region of interest" description="Disordered" evidence="8">
    <location>
        <begin position="389"/>
        <end position="417"/>
    </location>
</feature>
<dbReference type="InterPro" id="IPR051395">
    <property type="entry name" value="Cytochrome_c_Peroxidase/MauG"/>
</dbReference>
<dbReference type="InterPro" id="IPR009056">
    <property type="entry name" value="Cyt_c-like_dom"/>
</dbReference>
<keyword evidence="6 7" id="KW-0408">Iron</keyword>
<dbReference type="SUPFAM" id="SSF46626">
    <property type="entry name" value="Cytochrome c"/>
    <property type="match status" value="2"/>
</dbReference>
<evidence type="ECO:0000256" key="5">
    <source>
        <dbReference type="ARBA" id="ARBA00023002"/>
    </source>
</evidence>
<keyword evidence="5" id="KW-0560">Oxidoreductase</keyword>
<dbReference type="GO" id="GO:0004130">
    <property type="term" value="F:cytochrome-c peroxidase activity"/>
    <property type="evidence" value="ECO:0007669"/>
    <property type="project" value="TreeGrafter"/>
</dbReference>
<dbReference type="GO" id="GO:0020037">
    <property type="term" value="F:heme binding"/>
    <property type="evidence" value="ECO:0007669"/>
    <property type="project" value="InterPro"/>
</dbReference>
<dbReference type="Gene3D" id="1.10.760.10">
    <property type="entry name" value="Cytochrome c-like domain"/>
    <property type="match status" value="2"/>
</dbReference>
<dbReference type="PANTHER" id="PTHR30600:SF10">
    <property type="entry name" value="BLL6722 PROTEIN"/>
    <property type="match status" value="1"/>
</dbReference>
<dbReference type="GO" id="GO:0009055">
    <property type="term" value="F:electron transfer activity"/>
    <property type="evidence" value="ECO:0007669"/>
    <property type="project" value="InterPro"/>
</dbReference>
<feature type="domain" description="Cytochrome c" evidence="9">
    <location>
        <begin position="258"/>
        <end position="458"/>
    </location>
</feature>
<evidence type="ECO:0000256" key="3">
    <source>
        <dbReference type="ARBA" id="ARBA00022723"/>
    </source>
</evidence>
<dbReference type="InterPro" id="IPR004852">
    <property type="entry name" value="Di-haem_cyt_c_peroxidsae"/>
</dbReference>